<keyword evidence="1" id="KW-0812">Transmembrane</keyword>
<keyword evidence="1" id="KW-0472">Membrane</keyword>
<comment type="caution">
    <text evidence="2">The sequence shown here is derived from an EMBL/GenBank/DDBJ whole genome shotgun (WGS) entry which is preliminary data.</text>
</comment>
<dbReference type="AlphaFoldDB" id="B9BUP6"/>
<evidence type="ECO:0000313" key="3">
    <source>
        <dbReference type="Proteomes" id="UP000004535"/>
    </source>
</evidence>
<accession>B9BUP6</accession>
<feature type="transmembrane region" description="Helical" evidence="1">
    <location>
        <begin position="20"/>
        <end position="39"/>
    </location>
</feature>
<name>B9BUP6_9BURK</name>
<organism evidence="2 3">
    <name type="scientific">Burkholderia multivorans CGD2</name>
    <dbReference type="NCBI Taxonomy" id="513052"/>
    <lineage>
        <taxon>Bacteria</taxon>
        <taxon>Pseudomonadati</taxon>
        <taxon>Pseudomonadota</taxon>
        <taxon>Betaproteobacteria</taxon>
        <taxon>Burkholderiales</taxon>
        <taxon>Burkholderiaceae</taxon>
        <taxon>Burkholderia</taxon>
        <taxon>Burkholderia cepacia complex</taxon>
    </lineage>
</organism>
<reference evidence="2 3" key="1">
    <citation type="journal article" date="2012" name="J. Bacteriol.">
        <title>Draft Genome Sequence Determination for Cystic Fibrosis and Chronic Granulomatous Disease Burkholderia multivorans Isolates.</title>
        <authorList>
            <person name="Varga J.J."/>
            <person name="Losada L."/>
            <person name="Zelazny A.M."/>
            <person name="Brinkac L."/>
            <person name="Harkins D."/>
            <person name="Radune D."/>
            <person name="Hostetler J."/>
            <person name="Sampaio E.P."/>
            <person name="Ronning C.M."/>
            <person name="Nierman W.C."/>
            <person name="Greenberg D.E."/>
            <person name="Holland S.M."/>
            <person name="Goldberg J.B."/>
        </authorList>
    </citation>
    <scope>NUCLEOTIDE SEQUENCE [LARGE SCALE GENOMIC DNA]</scope>
    <source>
        <strain evidence="2 3">CGD2</strain>
    </source>
</reference>
<evidence type="ECO:0000313" key="2">
    <source>
        <dbReference type="EMBL" id="EEE05543.1"/>
    </source>
</evidence>
<protein>
    <submittedName>
        <fullName evidence="2">Uncharacterized protein</fullName>
    </submittedName>
</protein>
<evidence type="ECO:0000256" key="1">
    <source>
        <dbReference type="SAM" id="Phobius"/>
    </source>
</evidence>
<gene>
    <name evidence="2" type="ORF">BURMUCGD2_3786</name>
</gene>
<proteinExistence type="predicted"/>
<keyword evidence="1" id="KW-1133">Transmembrane helix</keyword>
<dbReference type="Proteomes" id="UP000004535">
    <property type="component" value="Unassembled WGS sequence"/>
</dbReference>
<dbReference type="EMBL" id="ACFC01000009">
    <property type="protein sequence ID" value="EEE05543.1"/>
    <property type="molecule type" value="Genomic_DNA"/>
</dbReference>
<sequence length="105" mass="12002">MPAWFPEAAYELTLGYPGLLSKALTYIAQLLILMNVSTFDQKMFKSHGKSALAMDLPHIEAVRTIRKLDKSSRMPVRFKPSSLLRHGDWLSFEELFPSHLMPEPL</sequence>